<dbReference type="GeneTree" id="ENSGT00940000170732"/>
<dbReference type="InterPro" id="IPR036388">
    <property type="entry name" value="WH-like_DNA-bd_sf"/>
</dbReference>
<feature type="region of interest" description="Disordered" evidence="1">
    <location>
        <begin position="99"/>
        <end position="153"/>
    </location>
</feature>
<evidence type="ECO:0000313" key="2">
    <source>
        <dbReference type="Ensembl" id="ENSAPOP00000019747.1"/>
    </source>
</evidence>
<organism evidence="2 3">
    <name type="scientific">Acanthochromis polyacanthus</name>
    <name type="common">spiny chromis</name>
    <dbReference type="NCBI Taxonomy" id="80966"/>
    <lineage>
        <taxon>Eukaryota</taxon>
        <taxon>Metazoa</taxon>
        <taxon>Chordata</taxon>
        <taxon>Craniata</taxon>
        <taxon>Vertebrata</taxon>
        <taxon>Euteleostomi</taxon>
        <taxon>Actinopterygii</taxon>
        <taxon>Neopterygii</taxon>
        <taxon>Teleostei</taxon>
        <taxon>Neoteleostei</taxon>
        <taxon>Acanthomorphata</taxon>
        <taxon>Ovalentaria</taxon>
        <taxon>Pomacentridae</taxon>
        <taxon>Acanthochromis</taxon>
    </lineage>
</organism>
<dbReference type="InterPro" id="IPR036390">
    <property type="entry name" value="WH_DNA-bd_sf"/>
</dbReference>
<evidence type="ECO:0000256" key="1">
    <source>
        <dbReference type="SAM" id="MobiDB-lite"/>
    </source>
</evidence>
<proteinExistence type="predicted"/>
<dbReference type="InParanoid" id="A0A3Q1FVS8"/>
<sequence length="153" mass="17386">EMRRKAASRRTSSASLHVSQLIISVVSQRKHRGGISMVELKQALAGGGYDVFKYSRRVNVETKRLVNNETLVMTTRNTTFRLNNKVKQSSSVTLTVVKDKYDTSPALRRSPRKATTAPKIKAETRRPAAGSKKPARRTRKQPARRRKTIKRRQ</sequence>
<accession>A0A3Q1FVS8</accession>
<keyword evidence="3" id="KW-1185">Reference proteome</keyword>
<dbReference type="AlphaFoldDB" id="A0A3Q1FVS8"/>
<feature type="compositionally biased region" description="Basic residues" evidence="1">
    <location>
        <begin position="133"/>
        <end position="153"/>
    </location>
</feature>
<evidence type="ECO:0008006" key="4">
    <source>
        <dbReference type="Google" id="ProtNLM"/>
    </source>
</evidence>
<dbReference type="Gene3D" id="1.10.10.10">
    <property type="entry name" value="Winged helix-like DNA-binding domain superfamily/Winged helix DNA-binding domain"/>
    <property type="match status" value="1"/>
</dbReference>
<dbReference type="SUPFAM" id="SSF46785">
    <property type="entry name" value="Winged helix' DNA-binding domain"/>
    <property type="match status" value="1"/>
</dbReference>
<evidence type="ECO:0000313" key="3">
    <source>
        <dbReference type="Proteomes" id="UP000257200"/>
    </source>
</evidence>
<name>A0A3Q1FVS8_9TELE</name>
<dbReference type="STRING" id="80966.ENSAPOP00000019747"/>
<dbReference type="Ensembl" id="ENSAPOT00000034963.1">
    <property type="protein sequence ID" value="ENSAPOP00000019747.1"/>
    <property type="gene ID" value="ENSAPOG00000023234.1"/>
</dbReference>
<reference evidence="2" key="1">
    <citation type="submission" date="2025-08" db="UniProtKB">
        <authorList>
            <consortium name="Ensembl"/>
        </authorList>
    </citation>
    <scope>IDENTIFICATION</scope>
</reference>
<protein>
    <recommendedName>
        <fullName evidence="4">H15 domain-containing protein</fullName>
    </recommendedName>
</protein>
<dbReference type="Proteomes" id="UP000257200">
    <property type="component" value="Unplaced"/>
</dbReference>
<reference evidence="2" key="2">
    <citation type="submission" date="2025-09" db="UniProtKB">
        <authorList>
            <consortium name="Ensembl"/>
        </authorList>
    </citation>
    <scope>IDENTIFICATION</scope>
</reference>